<dbReference type="STRING" id="680198.SCAB_4891"/>
<dbReference type="eggNOG" id="ENOG50344UA">
    <property type="taxonomic scope" value="Bacteria"/>
</dbReference>
<sequence length="218" mass="23427">MVGMSVDLVGTMYTPVPLDGLVLAAEETSARLLGLTTAPVIDVIADRRIEQGRVVGEGRRLSRRERSTELIGERAGGSDDERAGGRDIAFLVAGHEDVVRLLVFDPGGVPGREGHEAADGQREPVEAVFSPSRTCAGVVTATALALAVADLGGGEFVDAEIRMLPSREPHPGRMIERTRLPDRGDGFAARCERFMRQFARLNGWPRTVHLPPGRQAAL</sequence>
<dbReference type="AlphaFoldDB" id="C9YUB8"/>
<organism evidence="1 2">
    <name type="scientific">Streptomyces scabiei (strain 87.22)</name>
    <dbReference type="NCBI Taxonomy" id="680198"/>
    <lineage>
        <taxon>Bacteria</taxon>
        <taxon>Bacillati</taxon>
        <taxon>Actinomycetota</taxon>
        <taxon>Actinomycetes</taxon>
        <taxon>Kitasatosporales</taxon>
        <taxon>Streptomycetaceae</taxon>
        <taxon>Streptomyces</taxon>
    </lineage>
</organism>
<dbReference type="KEGG" id="scb:SCAB_4891"/>
<accession>C9YUB8</accession>
<name>C9YUB8_STRSW</name>
<gene>
    <name evidence="1" type="ordered locus">SCAB_4891</name>
</gene>
<dbReference type="Proteomes" id="UP000001444">
    <property type="component" value="Chromosome"/>
</dbReference>
<keyword evidence="2" id="KW-1185">Reference proteome</keyword>
<evidence type="ECO:0000313" key="2">
    <source>
        <dbReference type="Proteomes" id="UP000001444"/>
    </source>
</evidence>
<dbReference type="HOGENOM" id="CLU_1266328_0_0_11"/>
<evidence type="ECO:0000313" key="1">
    <source>
        <dbReference type="EMBL" id="CBG67690.1"/>
    </source>
</evidence>
<reference evidence="1 2" key="1">
    <citation type="journal article" date="2010" name="Mol. Plant Microbe Interact.">
        <title>Streptomyces scabies 87-22 contains a coronafacic acid-like biosynthetic cluster that contributes to plant-microbe interactions.</title>
        <authorList>
            <person name="Bignell D.R."/>
            <person name="Seipke R.F."/>
            <person name="Huguet-Tapia J.C."/>
            <person name="Chambers A.H."/>
            <person name="Parry R.J."/>
            <person name="Loria R."/>
        </authorList>
    </citation>
    <scope>NUCLEOTIDE SEQUENCE [LARGE SCALE GENOMIC DNA]</scope>
    <source>
        <strain evidence="1 2">87.22</strain>
    </source>
</reference>
<dbReference type="EMBL" id="FN554889">
    <property type="protein sequence ID" value="CBG67690.1"/>
    <property type="molecule type" value="Genomic_DNA"/>
</dbReference>
<protein>
    <submittedName>
        <fullName evidence="1">Uncharacterized protein</fullName>
    </submittedName>
</protein>
<proteinExistence type="predicted"/>